<dbReference type="Gene3D" id="3.30.565.10">
    <property type="entry name" value="Histidine kinase-like ATPase, C-terminal domain"/>
    <property type="match status" value="1"/>
</dbReference>
<reference evidence="3" key="1">
    <citation type="submission" date="2018-08" db="EMBL/GenBank/DDBJ databases">
        <authorList>
            <person name="Jin W."/>
            <person name="Wang H."/>
            <person name="Yang Y."/>
            <person name="Li M."/>
            <person name="Liu J."/>
        </authorList>
    </citation>
    <scope>NUCLEOTIDE SEQUENCE</scope>
    <source>
        <strain evidence="3">AESS21</strain>
    </source>
</reference>
<dbReference type="EMBL" id="QTKU01000006">
    <property type="protein sequence ID" value="MBS8262591.1"/>
    <property type="molecule type" value="Genomic_DNA"/>
</dbReference>
<dbReference type="GO" id="GO:0004674">
    <property type="term" value="F:protein serine/threonine kinase activity"/>
    <property type="evidence" value="ECO:0007669"/>
    <property type="project" value="UniProtKB-KW"/>
</dbReference>
<dbReference type="CDD" id="cd16936">
    <property type="entry name" value="HATPase_RsbW-like"/>
    <property type="match status" value="1"/>
</dbReference>
<name>A0A944CHU7_9HYPH</name>
<dbReference type="InterPro" id="IPR036890">
    <property type="entry name" value="HATPase_C_sf"/>
</dbReference>
<proteinExistence type="predicted"/>
<accession>A0A944CHU7</accession>
<dbReference type="InterPro" id="IPR003594">
    <property type="entry name" value="HATPase_dom"/>
</dbReference>
<reference evidence="3" key="2">
    <citation type="journal article" date="2021" name="Microorganisms">
        <title>Bacterial Dimethylsulfoniopropionate Biosynthesis in the East China Sea.</title>
        <authorList>
            <person name="Liu J."/>
            <person name="Zhang Y."/>
            <person name="Liu J."/>
            <person name="Zhong H."/>
            <person name="Williams B.T."/>
            <person name="Zheng Y."/>
            <person name="Curson A.R.J."/>
            <person name="Sun C."/>
            <person name="Sun H."/>
            <person name="Song D."/>
            <person name="Wagner Mackenzie B."/>
            <person name="Bermejo Martinez A."/>
            <person name="Todd J.D."/>
            <person name="Zhang X.H."/>
        </authorList>
    </citation>
    <scope>NUCLEOTIDE SEQUENCE</scope>
    <source>
        <strain evidence="3">AESS21</strain>
    </source>
</reference>
<sequence>MATAFTQVIVGNTLEELPQIYQALEGFCSSFAVPDYTRRSILLISEELFSNTVMYGYPDEGTDEIALDISLAEGEISLVFRNHAVEFDSAASPDGPDQENAIEDHRIGGLGLFLVHQLAKKVESRRQGLANITTVTVDLNADDE</sequence>
<keyword evidence="3" id="KW-0067">ATP-binding</keyword>
<dbReference type="InterPro" id="IPR050267">
    <property type="entry name" value="Anti-sigma-factor_SerPK"/>
</dbReference>
<dbReference type="GO" id="GO:0005524">
    <property type="term" value="F:ATP binding"/>
    <property type="evidence" value="ECO:0007669"/>
    <property type="project" value="UniProtKB-KW"/>
</dbReference>
<evidence type="ECO:0000313" key="3">
    <source>
        <dbReference type="EMBL" id="MBS8262591.1"/>
    </source>
</evidence>
<protein>
    <submittedName>
        <fullName evidence="3">ATP-binding protein</fullName>
    </submittedName>
</protein>
<dbReference type="Pfam" id="PF13581">
    <property type="entry name" value="HATPase_c_2"/>
    <property type="match status" value="1"/>
</dbReference>
<gene>
    <name evidence="3" type="ORF">DYI23_20365</name>
</gene>
<evidence type="ECO:0000313" key="4">
    <source>
        <dbReference type="Proteomes" id="UP000705379"/>
    </source>
</evidence>
<keyword evidence="3" id="KW-0547">Nucleotide-binding</keyword>
<dbReference type="AlphaFoldDB" id="A0A944CHU7"/>
<dbReference type="Proteomes" id="UP000705379">
    <property type="component" value="Unassembled WGS sequence"/>
</dbReference>
<feature type="domain" description="Histidine kinase/HSP90-like ATPase" evidence="2">
    <location>
        <begin position="12"/>
        <end position="136"/>
    </location>
</feature>
<keyword evidence="1" id="KW-0418">Kinase</keyword>
<organism evidence="3 4">
    <name type="scientific">Roseibium polysiphoniae</name>
    <dbReference type="NCBI Taxonomy" id="2571221"/>
    <lineage>
        <taxon>Bacteria</taxon>
        <taxon>Pseudomonadati</taxon>
        <taxon>Pseudomonadota</taxon>
        <taxon>Alphaproteobacteria</taxon>
        <taxon>Hyphomicrobiales</taxon>
        <taxon>Stappiaceae</taxon>
        <taxon>Roseibium</taxon>
    </lineage>
</organism>
<evidence type="ECO:0000259" key="2">
    <source>
        <dbReference type="Pfam" id="PF13581"/>
    </source>
</evidence>
<dbReference type="PANTHER" id="PTHR35526">
    <property type="entry name" value="ANTI-SIGMA-F FACTOR RSBW-RELATED"/>
    <property type="match status" value="1"/>
</dbReference>
<evidence type="ECO:0000256" key="1">
    <source>
        <dbReference type="ARBA" id="ARBA00022527"/>
    </source>
</evidence>
<comment type="caution">
    <text evidence="3">The sequence shown here is derived from an EMBL/GenBank/DDBJ whole genome shotgun (WGS) entry which is preliminary data.</text>
</comment>
<keyword evidence="1" id="KW-0808">Transferase</keyword>
<dbReference type="RefSeq" id="WP_213217935.1">
    <property type="nucleotide sequence ID" value="NZ_QTKU01000006.1"/>
</dbReference>
<dbReference type="PANTHER" id="PTHR35526:SF6">
    <property type="entry name" value="SLR1861 PROTEIN"/>
    <property type="match status" value="1"/>
</dbReference>
<keyword evidence="1" id="KW-0723">Serine/threonine-protein kinase</keyword>